<dbReference type="RefSeq" id="XP_024339968.1">
    <property type="nucleotide sequence ID" value="XM_024480618.1"/>
</dbReference>
<dbReference type="EMBL" id="KZ110595">
    <property type="protein sequence ID" value="OSX63174.1"/>
    <property type="molecule type" value="Genomic_DNA"/>
</dbReference>
<keyword evidence="2" id="KW-1185">Reference proteome</keyword>
<name>A0A1X6N3I1_9APHY</name>
<reference evidence="1 2" key="1">
    <citation type="submission" date="2017-04" db="EMBL/GenBank/DDBJ databases">
        <title>Genome Sequence of the Model Brown-Rot Fungus Postia placenta SB12.</title>
        <authorList>
            <consortium name="DOE Joint Genome Institute"/>
            <person name="Gaskell J."/>
            <person name="Kersten P."/>
            <person name="Larrondo L.F."/>
            <person name="Canessa P."/>
            <person name="Martinez D."/>
            <person name="Hibbett D."/>
            <person name="Schmoll M."/>
            <person name="Kubicek C.P."/>
            <person name="Martinez A.T."/>
            <person name="Yadav J."/>
            <person name="Master E."/>
            <person name="Magnuson J.K."/>
            <person name="James T."/>
            <person name="Yaver D."/>
            <person name="Berka R."/>
            <person name="Labutti K."/>
            <person name="Lipzen A."/>
            <person name="Aerts A."/>
            <person name="Barry K."/>
            <person name="Henrissat B."/>
            <person name="Blanchette R."/>
            <person name="Grigoriev I."/>
            <person name="Cullen D."/>
        </authorList>
    </citation>
    <scope>NUCLEOTIDE SEQUENCE [LARGE SCALE GENOMIC DNA]</scope>
    <source>
        <strain evidence="1 2">MAD-698-R-SB12</strain>
    </source>
</reference>
<sequence length="61" mass="6895">MVVVTAAATFTRHMSSTYDRRVVRMSAKARSKERRAHLKDHSALVRISAGVRVHVRAHLVN</sequence>
<dbReference type="Proteomes" id="UP000194127">
    <property type="component" value="Unassembled WGS sequence"/>
</dbReference>
<protein>
    <submittedName>
        <fullName evidence="1">Uncharacterized protein</fullName>
    </submittedName>
</protein>
<proteinExistence type="predicted"/>
<organism evidence="1 2">
    <name type="scientific">Postia placenta MAD-698-R-SB12</name>
    <dbReference type="NCBI Taxonomy" id="670580"/>
    <lineage>
        <taxon>Eukaryota</taxon>
        <taxon>Fungi</taxon>
        <taxon>Dikarya</taxon>
        <taxon>Basidiomycota</taxon>
        <taxon>Agaricomycotina</taxon>
        <taxon>Agaricomycetes</taxon>
        <taxon>Polyporales</taxon>
        <taxon>Adustoporiaceae</taxon>
        <taxon>Rhodonia</taxon>
    </lineage>
</organism>
<gene>
    <name evidence="1" type="ORF">POSPLADRAFT_1055238</name>
</gene>
<evidence type="ECO:0000313" key="2">
    <source>
        <dbReference type="Proteomes" id="UP000194127"/>
    </source>
</evidence>
<evidence type="ECO:0000313" key="1">
    <source>
        <dbReference type="EMBL" id="OSX63174.1"/>
    </source>
</evidence>
<accession>A0A1X6N3I1</accession>
<dbReference type="GeneID" id="36325568"/>
<dbReference type="AlphaFoldDB" id="A0A1X6N3I1"/>